<reference evidence="1" key="1">
    <citation type="submission" date="2019-10" db="EMBL/GenBank/DDBJ databases">
        <title>Lactobacillus agilis SY212 Whole Genome Sequencing Project.</title>
        <authorList>
            <person name="Suzuki S."/>
            <person name="Endo A."/>
            <person name="Maeno S."/>
            <person name="Shiwa Y."/>
            <person name="Matsutani M."/>
            <person name="Kajikawa A."/>
        </authorList>
    </citation>
    <scope>NUCLEOTIDE SEQUENCE</scope>
    <source>
        <strain evidence="1">SY212</strain>
    </source>
</reference>
<sequence>MVFNADTYLRPSDQISVWQAAQNINAGRYTDFKKGAYLNVYPFQIGIVTFERLVAMFSKNITFLYFLNLILKLESMK</sequence>
<dbReference type="AlphaFoldDB" id="A0A6F9XLU3"/>
<dbReference type="Proteomes" id="UP000494265">
    <property type="component" value="Unassembled WGS sequence"/>
</dbReference>
<organism evidence="1">
    <name type="scientific">Ligilactobacillus agilis</name>
    <dbReference type="NCBI Taxonomy" id="1601"/>
    <lineage>
        <taxon>Bacteria</taxon>
        <taxon>Bacillati</taxon>
        <taxon>Bacillota</taxon>
        <taxon>Bacilli</taxon>
        <taxon>Lactobacillales</taxon>
        <taxon>Lactobacillaceae</taxon>
        <taxon>Ligilactobacillus</taxon>
    </lineage>
</organism>
<dbReference type="EMBL" id="BLAM01000121">
    <property type="protein sequence ID" value="GET06177.1"/>
    <property type="molecule type" value="Genomic_DNA"/>
</dbReference>
<comment type="caution">
    <text evidence="1">The sequence shown here is derived from an EMBL/GenBank/DDBJ whole genome shotgun (WGS) entry which is preliminary data.</text>
</comment>
<proteinExistence type="predicted"/>
<evidence type="ECO:0000313" key="1">
    <source>
        <dbReference type="EMBL" id="GET06177.1"/>
    </source>
</evidence>
<name>A0A6F9XLU3_9LACO</name>
<accession>A0A6F9XLU3</accession>
<protein>
    <submittedName>
        <fullName evidence="1">Uncharacterized protein</fullName>
    </submittedName>
</protein>
<gene>
    <name evidence="1" type="ORF">SY212_12070</name>
</gene>